<dbReference type="GO" id="GO:0003677">
    <property type="term" value="F:DNA binding"/>
    <property type="evidence" value="ECO:0007669"/>
    <property type="project" value="InterPro"/>
</dbReference>
<dbReference type="PATRIC" id="fig|1415168.3.peg.1131"/>
<organism evidence="1 2">
    <name type="scientific">Lactococcus cremoris subsp. cremoris GE214</name>
    <dbReference type="NCBI Taxonomy" id="1415168"/>
    <lineage>
        <taxon>Bacteria</taxon>
        <taxon>Bacillati</taxon>
        <taxon>Bacillota</taxon>
        <taxon>Bacilli</taxon>
        <taxon>Lactobacillales</taxon>
        <taxon>Streptococcaceae</taxon>
        <taxon>Lactococcus</taxon>
        <taxon>Lactococcus cremoris subsp. cremoris</taxon>
    </lineage>
</organism>
<dbReference type="Pfam" id="PF06953">
    <property type="entry name" value="ArsD"/>
    <property type="match status" value="1"/>
</dbReference>
<dbReference type="Gene3D" id="3.40.30.10">
    <property type="entry name" value="Glutaredoxin"/>
    <property type="match status" value="1"/>
</dbReference>
<comment type="caution">
    <text evidence="1">The sequence shown here is derived from an EMBL/GenBank/DDBJ whole genome shotgun (WGS) entry which is preliminary data.</text>
</comment>
<protein>
    <submittedName>
        <fullName evidence="1">Putative Glutaminase</fullName>
    </submittedName>
</protein>
<name>A0A084ABS6_LACLC</name>
<evidence type="ECO:0000313" key="1">
    <source>
        <dbReference type="EMBL" id="KEY62755.1"/>
    </source>
</evidence>
<evidence type="ECO:0000313" key="2">
    <source>
        <dbReference type="Proteomes" id="UP000028401"/>
    </source>
</evidence>
<dbReference type="Proteomes" id="UP000028401">
    <property type="component" value="Unassembled WGS sequence"/>
</dbReference>
<sequence length="108" mass="12365">MKIELFEREIPEFSNEMMTLTQVFATFKSGEEVQMARYNLKNQPEMFQLYPQVLQMMAKEDALPLTLVDGEITIIGDYPSVEDLTEITGLSFQNIACEEGCQDCSCHQ</sequence>
<accession>A0A084ABS6</accession>
<gene>
    <name evidence="1" type="ORF">U725_01065</name>
</gene>
<proteinExistence type="predicted"/>
<dbReference type="GO" id="GO:0045892">
    <property type="term" value="P:negative regulation of DNA-templated transcription"/>
    <property type="evidence" value="ECO:0007669"/>
    <property type="project" value="InterPro"/>
</dbReference>
<dbReference type="GO" id="GO:0046685">
    <property type="term" value="P:response to arsenic-containing substance"/>
    <property type="evidence" value="ECO:0007669"/>
    <property type="project" value="InterPro"/>
</dbReference>
<dbReference type="InterPro" id="IPR010712">
    <property type="entry name" value="Arsenical-R_ArsD"/>
</dbReference>
<dbReference type="RefSeq" id="WP_011835058.1">
    <property type="nucleotide sequence ID" value="NZ_AZSI01000023.1"/>
</dbReference>
<dbReference type="EMBL" id="AZSI01000023">
    <property type="protein sequence ID" value="KEY62755.1"/>
    <property type="molecule type" value="Genomic_DNA"/>
</dbReference>
<reference evidence="1 2" key="1">
    <citation type="submission" date="2014-06" db="EMBL/GenBank/DDBJ databases">
        <title>Draft genome sequence of the putrescine producing strain Lactococcus lactis subsp cremoris GE214.</title>
        <authorList>
            <person name="Ladero V."/>
            <person name="Linares D.M."/>
            <person name="del Rio B."/>
            <person name="Mayo B."/>
            <person name="Martin M.C."/>
            <person name="Fernandez M."/>
            <person name="Alvarez M.A."/>
        </authorList>
    </citation>
    <scope>NUCLEOTIDE SEQUENCE [LARGE SCALE GENOMIC DNA]</scope>
    <source>
        <strain evidence="1 2">GE214</strain>
    </source>
</reference>
<dbReference type="AlphaFoldDB" id="A0A084ABS6"/>